<evidence type="ECO:0000313" key="3">
    <source>
        <dbReference type="Proteomes" id="UP000291343"/>
    </source>
</evidence>
<dbReference type="Proteomes" id="UP000291343">
    <property type="component" value="Unassembled WGS sequence"/>
</dbReference>
<dbReference type="AlphaFoldDB" id="A0A482WXI4"/>
<comment type="caution">
    <text evidence="2">The sequence shown here is derived from an EMBL/GenBank/DDBJ whole genome shotgun (WGS) entry which is preliminary data.</text>
</comment>
<protein>
    <submittedName>
        <fullName evidence="2">Uncharacterized protein</fullName>
    </submittedName>
</protein>
<evidence type="ECO:0000256" key="1">
    <source>
        <dbReference type="SAM" id="MobiDB-lite"/>
    </source>
</evidence>
<dbReference type="InParanoid" id="A0A482WXI4"/>
<reference evidence="2 3" key="1">
    <citation type="journal article" date="2017" name="Gigascience">
        <title>Genome sequence of the small brown planthopper, Laodelphax striatellus.</title>
        <authorList>
            <person name="Zhu J."/>
            <person name="Jiang F."/>
            <person name="Wang X."/>
            <person name="Yang P."/>
            <person name="Bao Y."/>
            <person name="Zhao W."/>
            <person name="Wang W."/>
            <person name="Lu H."/>
            <person name="Wang Q."/>
            <person name="Cui N."/>
            <person name="Li J."/>
            <person name="Chen X."/>
            <person name="Luo L."/>
            <person name="Yu J."/>
            <person name="Kang L."/>
            <person name="Cui F."/>
        </authorList>
    </citation>
    <scope>NUCLEOTIDE SEQUENCE [LARGE SCALE GENOMIC DNA]</scope>
    <source>
        <strain evidence="2">Lst14</strain>
    </source>
</reference>
<dbReference type="EMBL" id="QKKF02022725">
    <property type="protein sequence ID" value="RZF38279.1"/>
    <property type="molecule type" value="Genomic_DNA"/>
</dbReference>
<evidence type="ECO:0000313" key="2">
    <source>
        <dbReference type="EMBL" id="RZF38279.1"/>
    </source>
</evidence>
<proteinExistence type="predicted"/>
<accession>A0A482WXI4</accession>
<feature type="region of interest" description="Disordered" evidence="1">
    <location>
        <begin position="1"/>
        <end position="44"/>
    </location>
</feature>
<name>A0A482WXI4_LAOST</name>
<sequence>MPGCGCAAPPPSSQPMNIPQSRGFLSPTSGFGGGGSQAKSNFTGSFGGGSQFKSSFSSVAGQDKSSFSSPAAATTADAFEGDVSAFNAPEQQSMSKTKQYQPNWKSPLKAFDSFATRVLRKKAEDEEDFPKLTMPHFRGLHKCKASSLNYHQVDIAIELEQELRNIGIQGTQMMEHLEKLLKAEAACQFQGAVRAAELAAMAAPNGLAEEAAVAAGRGYSVDAQQFSRMATGDNPIEIVGYHDRTRPDNF</sequence>
<dbReference type="OrthoDB" id="7692348at2759"/>
<organism evidence="2 3">
    <name type="scientific">Laodelphax striatellus</name>
    <name type="common">Small brown planthopper</name>
    <name type="synonym">Delphax striatella</name>
    <dbReference type="NCBI Taxonomy" id="195883"/>
    <lineage>
        <taxon>Eukaryota</taxon>
        <taxon>Metazoa</taxon>
        <taxon>Ecdysozoa</taxon>
        <taxon>Arthropoda</taxon>
        <taxon>Hexapoda</taxon>
        <taxon>Insecta</taxon>
        <taxon>Pterygota</taxon>
        <taxon>Neoptera</taxon>
        <taxon>Paraneoptera</taxon>
        <taxon>Hemiptera</taxon>
        <taxon>Auchenorrhyncha</taxon>
        <taxon>Fulgoroidea</taxon>
        <taxon>Delphacidae</taxon>
        <taxon>Criomorphinae</taxon>
        <taxon>Laodelphax</taxon>
    </lineage>
</organism>
<keyword evidence="3" id="KW-1185">Reference proteome</keyword>
<gene>
    <name evidence="2" type="ORF">LSTR_LSTR009002</name>
</gene>